<keyword evidence="4" id="KW-0732">Signal</keyword>
<evidence type="ECO:0000256" key="1">
    <source>
        <dbReference type="ARBA" id="ARBA00006721"/>
    </source>
</evidence>
<dbReference type="GO" id="GO:0050211">
    <property type="term" value="F:procollagen galactosyltransferase activity"/>
    <property type="evidence" value="ECO:0007669"/>
    <property type="project" value="TreeGrafter"/>
</dbReference>
<comment type="caution">
    <text evidence="6">The sequence shown here is derived from an EMBL/GenBank/DDBJ whole genome shotgun (WGS) entry which is preliminary data.</text>
</comment>
<organism evidence="6 7">
    <name type="scientific">Parnassius apollo</name>
    <name type="common">Apollo butterfly</name>
    <name type="synonym">Papilio apollo</name>
    <dbReference type="NCBI Taxonomy" id="110799"/>
    <lineage>
        <taxon>Eukaryota</taxon>
        <taxon>Metazoa</taxon>
        <taxon>Ecdysozoa</taxon>
        <taxon>Arthropoda</taxon>
        <taxon>Hexapoda</taxon>
        <taxon>Insecta</taxon>
        <taxon>Pterygota</taxon>
        <taxon>Neoptera</taxon>
        <taxon>Endopterygota</taxon>
        <taxon>Lepidoptera</taxon>
        <taxon>Glossata</taxon>
        <taxon>Ditrysia</taxon>
        <taxon>Papilionoidea</taxon>
        <taxon>Papilionidae</taxon>
        <taxon>Parnassiinae</taxon>
        <taxon>Parnassini</taxon>
        <taxon>Parnassius</taxon>
        <taxon>Parnassius</taxon>
    </lineage>
</organism>
<name>A0A8S3XVQ9_PARAO</name>
<proteinExistence type="inferred from homology"/>
<keyword evidence="3" id="KW-0808">Transferase</keyword>
<evidence type="ECO:0000313" key="6">
    <source>
        <dbReference type="EMBL" id="CAG5039268.1"/>
    </source>
</evidence>
<dbReference type="AlphaFoldDB" id="A0A8S3XVQ9"/>
<keyword evidence="7" id="KW-1185">Reference proteome</keyword>
<evidence type="ECO:0000256" key="2">
    <source>
        <dbReference type="ARBA" id="ARBA00022676"/>
    </source>
</evidence>
<dbReference type="EMBL" id="CAJQZP010001331">
    <property type="protein sequence ID" value="CAG5039268.1"/>
    <property type="molecule type" value="Genomic_DNA"/>
</dbReference>
<gene>
    <name evidence="6" type="ORF">PAPOLLO_LOCUS21585</name>
</gene>
<feature type="signal peptide" evidence="4">
    <location>
        <begin position="1"/>
        <end position="24"/>
    </location>
</feature>
<dbReference type="CDD" id="cd06532">
    <property type="entry name" value="Glyco_transf_25"/>
    <property type="match status" value="1"/>
</dbReference>
<evidence type="ECO:0000256" key="3">
    <source>
        <dbReference type="ARBA" id="ARBA00022679"/>
    </source>
</evidence>
<accession>A0A8S3XVQ9</accession>
<evidence type="ECO:0000313" key="7">
    <source>
        <dbReference type="Proteomes" id="UP000691718"/>
    </source>
</evidence>
<dbReference type="OrthoDB" id="47375at2759"/>
<feature type="chain" id="PRO_5035771903" evidence="4">
    <location>
        <begin position="25"/>
        <end position="570"/>
    </location>
</feature>
<keyword evidence="2" id="KW-0328">Glycosyltransferase</keyword>
<evidence type="ECO:0000256" key="4">
    <source>
        <dbReference type="SAM" id="SignalP"/>
    </source>
</evidence>
<dbReference type="InterPro" id="IPR002654">
    <property type="entry name" value="Glyco_trans_25"/>
</dbReference>
<sequence>MGTSTNLILAIIIAVKILPPFGDCSDNNSLKWPTVAISLLVRNKAHTLPYFFSCLMNLDYPKDRIYIWIDSDFNTDNSVEIIEDWVEKYGSDYNAIYVTTNTTSGPLHPDEKISTNWSPQHFKHVINLRERAIRSARKMWADFIFMIDADVFLTNPSTLKVLVNKGFTVVASMLASDGLYSNFWCGMTDQYYYKRTEDYKPIVNREKLGCFEVPMVHTAVLISLRHQASDLLTYNPKNIKNYNGPIDDIIAFALNAKNNGITLNICNDYPYGFVTAPLEDGDDLRNDQEQLLNIKLEAISRRTPLPLDKHMEKYVVYPEYWKFGCSKIFIINLERRTERRKLMELSMKELGMEATLFKAVDGRDLDLCNLKEFSITLMPGYEDPYHKRPMKAGEIGCFLSHYYIWKKVVENHYKTTLVLEDDIHFVPYFRHKFILLLEEIEELDWDLVYIGRKILLDGEEEYVTPHTTRPLYSYWTLGYLISERGAQKLLDAKPLDKMLPVDEFLPIMFDQHTNNTWKSFFPNRNLKAFSAAPLLVHPTHYTGQEGYISDTEDSTVVDVKALSGHMRNEL</sequence>
<evidence type="ECO:0000259" key="5">
    <source>
        <dbReference type="Pfam" id="PF01755"/>
    </source>
</evidence>
<dbReference type="InterPro" id="IPR050757">
    <property type="entry name" value="Collagen_mod_GT25"/>
</dbReference>
<comment type="similarity">
    <text evidence="1">Belongs to the glycosyltransferase 25 family.</text>
</comment>
<reference evidence="6" key="1">
    <citation type="submission" date="2021-04" db="EMBL/GenBank/DDBJ databases">
        <authorList>
            <person name="Tunstrom K."/>
        </authorList>
    </citation>
    <scope>NUCLEOTIDE SEQUENCE</scope>
</reference>
<protein>
    <submittedName>
        <fullName evidence="6">(apollo) hypothetical protein</fullName>
    </submittedName>
</protein>
<feature type="domain" description="Glycosyl transferase family 25" evidence="5">
    <location>
        <begin position="327"/>
        <end position="504"/>
    </location>
</feature>
<dbReference type="PANTHER" id="PTHR10730">
    <property type="entry name" value="PROCOLLAGEN-LYSINE,2-OXOGLUTARATE 5-DIOXYGENASE/GLYCOSYLTRANSFERASE 25 FAMILY MEMBER"/>
    <property type="match status" value="1"/>
</dbReference>
<dbReference type="Pfam" id="PF01755">
    <property type="entry name" value="Glyco_transf_25"/>
    <property type="match status" value="1"/>
</dbReference>
<dbReference type="Proteomes" id="UP000691718">
    <property type="component" value="Unassembled WGS sequence"/>
</dbReference>
<dbReference type="PANTHER" id="PTHR10730:SF53">
    <property type="entry name" value="GLYCOSYLTRANSFERASE 25 FAMILY MEMBER"/>
    <property type="match status" value="1"/>
</dbReference>